<keyword evidence="2" id="KW-1185">Reference proteome</keyword>
<evidence type="ECO:0000313" key="1">
    <source>
        <dbReference type="EMBL" id="KAK3598062.1"/>
    </source>
</evidence>
<dbReference type="AlphaFoldDB" id="A0AAE0SU38"/>
<reference evidence="1" key="3">
    <citation type="submission" date="2023-05" db="EMBL/GenBank/DDBJ databases">
        <authorList>
            <person name="Smith C.H."/>
        </authorList>
    </citation>
    <scope>NUCLEOTIDE SEQUENCE</scope>
    <source>
        <strain evidence="1">CHS0354</strain>
        <tissue evidence="1">Mantle</tissue>
    </source>
</reference>
<proteinExistence type="predicted"/>
<protein>
    <submittedName>
        <fullName evidence="1">Uncharacterized protein</fullName>
    </submittedName>
</protein>
<comment type="caution">
    <text evidence="1">The sequence shown here is derived from an EMBL/GenBank/DDBJ whole genome shotgun (WGS) entry which is preliminary data.</text>
</comment>
<accession>A0AAE0SU38</accession>
<gene>
    <name evidence="1" type="ORF">CHS0354_042435</name>
</gene>
<organism evidence="1 2">
    <name type="scientific">Potamilus streckersoni</name>
    <dbReference type="NCBI Taxonomy" id="2493646"/>
    <lineage>
        <taxon>Eukaryota</taxon>
        <taxon>Metazoa</taxon>
        <taxon>Spiralia</taxon>
        <taxon>Lophotrochozoa</taxon>
        <taxon>Mollusca</taxon>
        <taxon>Bivalvia</taxon>
        <taxon>Autobranchia</taxon>
        <taxon>Heteroconchia</taxon>
        <taxon>Palaeoheterodonta</taxon>
        <taxon>Unionida</taxon>
        <taxon>Unionoidea</taxon>
        <taxon>Unionidae</taxon>
        <taxon>Ambleminae</taxon>
        <taxon>Lampsilini</taxon>
        <taxon>Potamilus</taxon>
    </lineage>
</organism>
<name>A0AAE0SU38_9BIVA</name>
<dbReference type="Proteomes" id="UP001195483">
    <property type="component" value="Unassembled WGS sequence"/>
</dbReference>
<evidence type="ECO:0000313" key="2">
    <source>
        <dbReference type="Proteomes" id="UP001195483"/>
    </source>
</evidence>
<sequence length="113" mass="12897">MCLQDQVIQASTQNEVTYQQTKQTHLPYSGSVVTAAFSVDHKFNAINLTKRYLSSVFDTHRSEVAERLSYRTHLHVISATPDTSHIGRANTTCSFVTIFQFILLRLMLVKKTY</sequence>
<reference evidence="1" key="2">
    <citation type="journal article" date="2021" name="Genome Biol. Evol.">
        <title>Developing a high-quality reference genome for a parasitic bivalve with doubly uniparental inheritance (Bivalvia: Unionida).</title>
        <authorList>
            <person name="Smith C.H."/>
        </authorList>
    </citation>
    <scope>NUCLEOTIDE SEQUENCE</scope>
    <source>
        <strain evidence="1">CHS0354</strain>
        <tissue evidence="1">Mantle</tissue>
    </source>
</reference>
<dbReference type="EMBL" id="JAEAOA010002354">
    <property type="protein sequence ID" value="KAK3598062.1"/>
    <property type="molecule type" value="Genomic_DNA"/>
</dbReference>
<reference evidence="1" key="1">
    <citation type="journal article" date="2021" name="Genome Biol. Evol.">
        <title>A High-Quality Reference Genome for a Parasitic Bivalve with Doubly Uniparental Inheritance (Bivalvia: Unionida).</title>
        <authorList>
            <person name="Smith C.H."/>
        </authorList>
    </citation>
    <scope>NUCLEOTIDE SEQUENCE</scope>
    <source>
        <strain evidence="1">CHS0354</strain>
    </source>
</reference>